<dbReference type="Gene3D" id="1.10.260.40">
    <property type="entry name" value="lambda repressor-like DNA-binding domains"/>
    <property type="match status" value="1"/>
</dbReference>
<accession>A0ABT1HLN4</accession>
<dbReference type="EMBL" id="JAMTCP010000001">
    <property type="protein sequence ID" value="MCP2256424.1"/>
    <property type="molecule type" value="Genomic_DNA"/>
</dbReference>
<keyword evidence="1" id="KW-0472">Membrane</keyword>
<dbReference type="InterPro" id="IPR001387">
    <property type="entry name" value="Cro/C1-type_HTH"/>
</dbReference>
<evidence type="ECO:0000313" key="3">
    <source>
        <dbReference type="EMBL" id="MCP2256424.1"/>
    </source>
</evidence>
<name>A0ABT1HLN4_STRSD</name>
<protein>
    <submittedName>
        <fullName evidence="3">Helix-turn-helix domain-containing protein</fullName>
    </submittedName>
</protein>
<reference evidence="3 4" key="1">
    <citation type="submission" date="2022-06" db="EMBL/GenBank/DDBJ databases">
        <title>Genomic Encyclopedia of Archaeal and Bacterial Type Strains, Phase II (KMG-II): from individual species to whole genera.</title>
        <authorList>
            <person name="Goeker M."/>
        </authorList>
    </citation>
    <scope>NUCLEOTIDE SEQUENCE [LARGE SCALE GENOMIC DNA]</scope>
    <source>
        <strain evidence="3 4">DSM 40477</strain>
    </source>
</reference>
<dbReference type="Proteomes" id="UP001205311">
    <property type="component" value="Unassembled WGS sequence"/>
</dbReference>
<dbReference type="CDD" id="cd00093">
    <property type="entry name" value="HTH_XRE"/>
    <property type="match status" value="1"/>
</dbReference>
<comment type="caution">
    <text evidence="3">The sequence shown here is derived from an EMBL/GenBank/DDBJ whole genome shotgun (WGS) entry which is preliminary data.</text>
</comment>
<dbReference type="SMART" id="SM00530">
    <property type="entry name" value="HTH_XRE"/>
    <property type="match status" value="1"/>
</dbReference>
<evidence type="ECO:0000256" key="1">
    <source>
        <dbReference type="SAM" id="Phobius"/>
    </source>
</evidence>
<evidence type="ECO:0000259" key="2">
    <source>
        <dbReference type="SMART" id="SM00530"/>
    </source>
</evidence>
<proteinExistence type="predicted"/>
<sequence>MGRPERVIDPTRGPVQRFALELRQLRESAGRPSYRELARRSHYSVTVLSEAAGGTSFPTLAVAMAYAEACGADPAVWQALWEQAAAELASQRNGAAPPLPDKPPYLGRAAFQTADAHRFHGRDAAVAEVRSRVLESDLVALFGDSGIGMSSFLRAGLAPALTEFHTVFVTPSDVVGDNDSGKRSPREFFATVPGTEGLPDGDGKPTGTLLVVDQFEELFATNRKDEEREEFVRGLLDLRSRPGNRVLLAARADTAARCAAEPLLGPALCGNTMMLGPMGRDDLCDAIIRPAANVGLRVDPALVEAVVADAVGQPGSVALVSHAMREVWQRHRGRSLTVAVYHELGGIPGMVARLAEEVFTALRPAEQMVAKELLLRLTGFPSESDHAPRRTSHDELLGDRLDSWVTPVLEKLARNRLVCVKRDGVILAHDALLREWPRMREWLREDRDLLRWHRQLAEAATEWERSGQDAGFLYRGARLAAYGDFPLSRLNDREWAFLTASRRAENGERLARRVRTIVLGAVLSLLAILKVAYRNERRTRRALTGTPAHQCTRRTSWLRPRRANRTSVT</sequence>
<dbReference type="RefSeq" id="WP_253667425.1">
    <property type="nucleotide sequence ID" value="NZ_JAMTCP010000001.1"/>
</dbReference>
<dbReference type="InterPro" id="IPR010982">
    <property type="entry name" value="Lambda_DNA-bd_dom_sf"/>
</dbReference>
<dbReference type="InterPro" id="IPR027417">
    <property type="entry name" value="P-loop_NTPase"/>
</dbReference>
<dbReference type="Pfam" id="PF20703">
    <property type="entry name" value="nSTAND1"/>
    <property type="match status" value="1"/>
</dbReference>
<dbReference type="InterPro" id="IPR049052">
    <property type="entry name" value="nSTAND1"/>
</dbReference>
<dbReference type="Pfam" id="PF13560">
    <property type="entry name" value="HTH_31"/>
    <property type="match status" value="1"/>
</dbReference>
<evidence type="ECO:0000313" key="4">
    <source>
        <dbReference type="Proteomes" id="UP001205311"/>
    </source>
</evidence>
<organism evidence="3 4">
    <name type="scientific">Streptoalloteichus tenebrarius (strain ATCC 17920 / DSM 40477 / JCM 4838 / CBS 697.72 / NBRC 16177 / NCIMB 11028 / NRRL B-12390 / A12253. 1 / ISP 5477)</name>
    <name type="common">Streptomyces tenebrarius</name>
    <dbReference type="NCBI Taxonomy" id="1933"/>
    <lineage>
        <taxon>Bacteria</taxon>
        <taxon>Bacillati</taxon>
        <taxon>Actinomycetota</taxon>
        <taxon>Actinomycetes</taxon>
        <taxon>Pseudonocardiales</taxon>
        <taxon>Pseudonocardiaceae</taxon>
        <taxon>Streptoalloteichus</taxon>
    </lineage>
</organism>
<dbReference type="SUPFAM" id="SSF47413">
    <property type="entry name" value="lambda repressor-like DNA-binding domains"/>
    <property type="match status" value="1"/>
</dbReference>
<feature type="domain" description="HTH cro/C1-type" evidence="2">
    <location>
        <begin position="21"/>
        <end position="77"/>
    </location>
</feature>
<gene>
    <name evidence="3" type="ORF">LX15_000107</name>
</gene>
<feature type="transmembrane region" description="Helical" evidence="1">
    <location>
        <begin position="514"/>
        <end position="533"/>
    </location>
</feature>
<keyword evidence="1" id="KW-0812">Transmembrane</keyword>
<keyword evidence="4" id="KW-1185">Reference proteome</keyword>
<dbReference type="SUPFAM" id="SSF52540">
    <property type="entry name" value="P-loop containing nucleoside triphosphate hydrolases"/>
    <property type="match status" value="1"/>
</dbReference>
<keyword evidence="1" id="KW-1133">Transmembrane helix</keyword>